<evidence type="ECO:0000256" key="5">
    <source>
        <dbReference type="ARBA" id="ARBA00023242"/>
    </source>
</evidence>
<dbReference type="CDD" id="cd12148">
    <property type="entry name" value="fungal_TF_MHR"/>
    <property type="match status" value="1"/>
</dbReference>
<keyword evidence="8" id="KW-1185">Reference proteome</keyword>
<reference evidence="7 8" key="1">
    <citation type="submission" date="2023-08" db="EMBL/GenBank/DDBJ databases">
        <title>Black Yeasts Isolated from many extreme environments.</title>
        <authorList>
            <person name="Coleine C."/>
            <person name="Stajich J.E."/>
            <person name="Selbmann L."/>
        </authorList>
    </citation>
    <scope>NUCLEOTIDE SEQUENCE [LARGE SCALE GENOMIC DNA]</scope>
    <source>
        <strain evidence="7 8">CCFEE 5885</strain>
    </source>
</reference>
<keyword evidence="3" id="KW-0805">Transcription regulation</keyword>
<feature type="domain" description="Xylanolytic transcriptional activator regulatory" evidence="6">
    <location>
        <begin position="141"/>
        <end position="226"/>
    </location>
</feature>
<sequence length="483" mass="54707">MDSQDWPDTSNAIINLPRISQSLPTVDEFPGLHEILELNEIFFEEVYPNVPFIHHAKHDPNRLHTLDVQPPLCLRYAMWAHAATRSSRYSDRAAQFYRNARMHLEHDEMQGDGLNFATVAHVQAWALITIVEAETPVPARAYMSNKRAVALCQLLGLHQIDNANLSSRQSSNMLQPPQDFVEAEERRRTFWYIYFSDCWAGSGTGQTPSIKDEEITTLMPSSEYAFREGHPETAQSLQCATSNGLEQSASSMGAAVVSGWILEQCSVHLRQASDVKDHSRERQFWLRHQQLDNIISRILMNLPDHLRAAKTREPLAVFVNMCLHQFTISLFQAAIKLAQKSPSRYETVARLRLRVHRAAENIIDIMRAEAGTDVKKMCPFIPSCLYVAATVYINDLSSGYEVEHAQEALLFIVHTIKLFRKYWRAAQMMLAQILHNLKDCNIDLDATPADATALRCFSLVGEDFDALGPLFATDTLLGELNVK</sequence>
<accession>A0ABR0KL15</accession>
<evidence type="ECO:0000256" key="2">
    <source>
        <dbReference type="ARBA" id="ARBA00022723"/>
    </source>
</evidence>
<dbReference type="EMBL" id="JAVRRG010000009">
    <property type="protein sequence ID" value="KAK5099585.1"/>
    <property type="molecule type" value="Genomic_DNA"/>
</dbReference>
<keyword evidence="5" id="KW-0539">Nucleus</keyword>
<comment type="caution">
    <text evidence="7">The sequence shown here is derived from an EMBL/GenBank/DDBJ whole genome shotgun (WGS) entry which is preliminary data.</text>
</comment>
<evidence type="ECO:0000256" key="3">
    <source>
        <dbReference type="ARBA" id="ARBA00023015"/>
    </source>
</evidence>
<dbReference type="InterPro" id="IPR007219">
    <property type="entry name" value="XnlR_reg_dom"/>
</dbReference>
<organism evidence="7 8">
    <name type="scientific">Lithohypha guttulata</name>
    <dbReference type="NCBI Taxonomy" id="1690604"/>
    <lineage>
        <taxon>Eukaryota</taxon>
        <taxon>Fungi</taxon>
        <taxon>Dikarya</taxon>
        <taxon>Ascomycota</taxon>
        <taxon>Pezizomycotina</taxon>
        <taxon>Eurotiomycetes</taxon>
        <taxon>Chaetothyriomycetidae</taxon>
        <taxon>Chaetothyriales</taxon>
        <taxon>Trichomeriaceae</taxon>
        <taxon>Lithohypha</taxon>
    </lineage>
</organism>
<dbReference type="InterPro" id="IPR050815">
    <property type="entry name" value="TF_fung"/>
</dbReference>
<dbReference type="SMART" id="SM00906">
    <property type="entry name" value="Fungal_trans"/>
    <property type="match status" value="1"/>
</dbReference>
<evidence type="ECO:0000256" key="1">
    <source>
        <dbReference type="ARBA" id="ARBA00004123"/>
    </source>
</evidence>
<keyword evidence="4" id="KW-0804">Transcription</keyword>
<proteinExistence type="predicted"/>
<name>A0ABR0KL15_9EURO</name>
<dbReference type="PANTHER" id="PTHR47338">
    <property type="entry name" value="ZN(II)2CYS6 TRANSCRIPTION FACTOR (EUROFUNG)-RELATED"/>
    <property type="match status" value="1"/>
</dbReference>
<gene>
    <name evidence="7" type="ORF">LTR24_001244</name>
</gene>
<comment type="subcellular location">
    <subcellularLocation>
        <location evidence="1">Nucleus</location>
    </subcellularLocation>
</comment>
<evidence type="ECO:0000313" key="8">
    <source>
        <dbReference type="Proteomes" id="UP001345013"/>
    </source>
</evidence>
<dbReference type="Pfam" id="PF04082">
    <property type="entry name" value="Fungal_trans"/>
    <property type="match status" value="1"/>
</dbReference>
<evidence type="ECO:0000313" key="7">
    <source>
        <dbReference type="EMBL" id="KAK5099585.1"/>
    </source>
</evidence>
<evidence type="ECO:0000259" key="6">
    <source>
        <dbReference type="SMART" id="SM00906"/>
    </source>
</evidence>
<dbReference type="PANTHER" id="PTHR47338:SF10">
    <property type="entry name" value="TRANSCRIPTION FACTOR DOMAIN-CONTAINING PROTEIN-RELATED"/>
    <property type="match status" value="1"/>
</dbReference>
<protein>
    <recommendedName>
        <fullName evidence="6">Xylanolytic transcriptional activator regulatory domain-containing protein</fullName>
    </recommendedName>
</protein>
<evidence type="ECO:0000256" key="4">
    <source>
        <dbReference type="ARBA" id="ARBA00023163"/>
    </source>
</evidence>
<dbReference type="Proteomes" id="UP001345013">
    <property type="component" value="Unassembled WGS sequence"/>
</dbReference>
<keyword evidence="2" id="KW-0479">Metal-binding</keyword>